<evidence type="ECO:0000256" key="1">
    <source>
        <dbReference type="ARBA" id="ARBA00008031"/>
    </source>
</evidence>
<keyword evidence="3" id="KW-0413">Isomerase</keyword>
<evidence type="ECO:0000313" key="6">
    <source>
        <dbReference type="Proteomes" id="UP001056035"/>
    </source>
</evidence>
<dbReference type="Proteomes" id="UP001056035">
    <property type="component" value="Chromosome"/>
</dbReference>
<organism evidence="5 6">
    <name type="scientific">Paraconexibacter antarcticus</name>
    <dbReference type="NCBI Taxonomy" id="2949664"/>
    <lineage>
        <taxon>Bacteria</taxon>
        <taxon>Bacillati</taxon>
        <taxon>Actinomycetota</taxon>
        <taxon>Thermoleophilia</taxon>
        <taxon>Solirubrobacterales</taxon>
        <taxon>Paraconexibacteraceae</taxon>
        <taxon>Paraconexibacter</taxon>
    </lineage>
</organism>
<dbReference type="SUPFAM" id="SSF51604">
    <property type="entry name" value="Enolase C-terminal domain-like"/>
    <property type="match status" value="1"/>
</dbReference>
<reference evidence="5 6" key="1">
    <citation type="submission" date="2022-06" db="EMBL/GenBank/DDBJ databases">
        <title>Paraconexibacter antarcticus.</title>
        <authorList>
            <person name="Kim C.S."/>
        </authorList>
    </citation>
    <scope>NUCLEOTIDE SEQUENCE [LARGE SCALE GENOMIC DNA]</scope>
    <source>
        <strain evidence="5 6">02-257</strain>
    </source>
</reference>
<dbReference type="InterPro" id="IPR013342">
    <property type="entry name" value="Mandelate_racemase_C"/>
</dbReference>
<dbReference type="Gene3D" id="3.20.20.120">
    <property type="entry name" value="Enolase-like C-terminal domain"/>
    <property type="match status" value="1"/>
</dbReference>
<accession>A0ABY5DQ88</accession>
<gene>
    <name evidence="5" type="ORF">NBH00_16420</name>
</gene>
<dbReference type="SUPFAM" id="SSF54826">
    <property type="entry name" value="Enolase N-terminal domain-like"/>
    <property type="match status" value="1"/>
</dbReference>
<sequence length="342" mass="34763">MPTVALHHETVRLKTPLVTAFGDVRERDLLLFELTGADGVTGRGECAPLTAYDGVPLEVAVEALAVYASILQGFDDDTPGMRMLDACRDAADIPVALAAVDLALWDRAGRRAGRSVASLITDDALDAVPVNATIGAHDRAGAATAAAAARDAGYGCIKLKVGVGDDAGRVAAVRAAAGPEMLLRLDANGAWDVEQAVATIDALSPAGLELVEEPVHGVEGLRAVRERVAVRIAMDETAEDIGALIAGGADAVCLKISRCGGISGLLAQAALVQQGGAEVYLASTFDGPLGIAAAVHVAAALRVQAACGLATLEHLDLDVPPELAVRAGSIRVPTGGGLLGEL</sequence>
<dbReference type="Pfam" id="PF02746">
    <property type="entry name" value="MR_MLE_N"/>
    <property type="match status" value="1"/>
</dbReference>
<comment type="similarity">
    <text evidence="1">Belongs to the mandelate racemase/muconate lactonizing enzyme family.</text>
</comment>
<keyword evidence="2" id="KW-0479">Metal-binding</keyword>
<evidence type="ECO:0000313" key="5">
    <source>
        <dbReference type="EMBL" id="UTI62937.1"/>
    </source>
</evidence>
<evidence type="ECO:0000259" key="4">
    <source>
        <dbReference type="SMART" id="SM00922"/>
    </source>
</evidence>
<dbReference type="InterPro" id="IPR013341">
    <property type="entry name" value="Mandelate_racemase_N_dom"/>
</dbReference>
<proteinExistence type="inferred from homology"/>
<dbReference type="InterPro" id="IPR036849">
    <property type="entry name" value="Enolase-like_C_sf"/>
</dbReference>
<dbReference type="SMART" id="SM00922">
    <property type="entry name" value="MR_MLE"/>
    <property type="match status" value="1"/>
</dbReference>
<evidence type="ECO:0000256" key="3">
    <source>
        <dbReference type="ARBA" id="ARBA00023235"/>
    </source>
</evidence>
<dbReference type="SFLD" id="SFLDG00180">
    <property type="entry name" value="muconate_cycloisomerase"/>
    <property type="match status" value="1"/>
</dbReference>
<dbReference type="PROSITE" id="PS00909">
    <property type="entry name" value="MR_MLE_2"/>
    <property type="match status" value="1"/>
</dbReference>
<keyword evidence="6" id="KW-1185">Reference proteome</keyword>
<evidence type="ECO:0000256" key="2">
    <source>
        <dbReference type="ARBA" id="ARBA00022723"/>
    </source>
</evidence>
<feature type="domain" description="Mandelate racemase/muconate lactonizing enzyme C-terminal" evidence="4">
    <location>
        <begin position="140"/>
        <end position="231"/>
    </location>
</feature>
<dbReference type="SFLD" id="SFLDF00009">
    <property type="entry name" value="o-succinylbenzoate_synthase"/>
    <property type="match status" value="1"/>
</dbReference>
<dbReference type="InterPro" id="IPR029065">
    <property type="entry name" value="Enolase_C-like"/>
</dbReference>
<dbReference type="Gene3D" id="3.30.390.10">
    <property type="entry name" value="Enolase-like, N-terminal domain"/>
    <property type="match status" value="1"/>
</dbReference>
<dbReference type="PANTHER" id="PTHR48073:SF2">
    <property type="entry name" value="O-SUCCINYLBENZOATE SYNTHASE"/>
    <property type="match status" value="1"/>
</dbReference>
<dbReference type="InterPro" id="IPR029017">
    <property type="entry name" value="Enolase-like_N"/>
</dbReference>
<dbReference type="RefSeq" id="WP_254569672.1">
    <property type="nucleotide sequence ID" value="NZ_CP098502.1"/>
</dbReference>
<dbReference type="PANTHER" id="PTHR48073">
    <property type="entry name" value="O-SUCCINYLBENZOATE SYNTHASE-RELATED"/>
    <property type="match status" value="1"/>
</dbReference>
<dbReference type="InterPro" id="IPR018110">
    <property type="entry name" value="Mandel_Rmase/mucon_lact_enz_CS"/>
</dbReference>
<dbReference type="Pfam" id="PF13378">
    <property type="entry name" value="MR_MLE_C"/>
    <property type="match status" value="1"/>
</dbReference>
<dbReference type="SFLD" id="SFLDS00001">
    <property type="entry name" value="Enolase"/>
    <property type="match status" value="1"/>
</dbReference>
<protein>
    <recommendedName>
        <fullName evidence="4">Mandelate racemase/muconate lactonizing enzyme C-terminal domain-containing protein</fullName>
    </recommendedName>
</protein>
<name>A0ABY5DQ88_9ACTN</name>
<dbReference type="EMBL" id="CP098502">
    <property type="protein sequence ID" value="UTI62937.1"/>
    <property type="molecule type" value="Genomic_DNA"/>
</dbReference>